<evidence type="ECO:0000313" key="1">
    <source>
        <dbReference type="EMBL" id="NLS14452.1"/>
    </source>
</evidence>
<dbReference type="EMBL" id="JABAIK010000021">
    <property type="protein sequence ID" value="NLS14452.1"/>
    <property type="molecule type" value="Genomic_DNA"/>
</dbReference>
<organism evidence="1 2">
    <name type="scientific">Vibrio agarilyticus</name>
    <dbReference type="NCBI Taxonomy" id="2726741"/>
    <lineage>
        <taxon>Bacteria</taxon>
        <taxon>Pseudomonadati</taxon>
        <taxon>Pseudomonadota</taxon>
        <taxon>Gammaproteobacteria</taxon>
        <taxon>Vibrionales</taxon>
        <taxon>Vibrionaceae</taxon>
        <taxon>Vibrio</taxon>
    </lineage>
</organism>
<gene>
    <name evidence="1" type="ORF">HGP28_16400</name>
</gene>
<dbReference type="Proteomes" id="UP000535589">
    <property type="component" value="Unassembled WGS sequence"/>
</dbReference>
<accession>A0A7X8YIJ3</accession>
<reference evidence="1 2" key="1">
    <citation type="submission" date="2020-04" db="EMBL/GenBank/DDBJ databases">
        <title>Vibrio sp. SM6, a novel species isolated from seawater.</title>
        <authorList>
            <person name="Wang X."/>
        </authorList>
    </citation>
    <scope>NUCLEOTIDE SEQUENCE [LARGE SCALE GENOMIC DNA]</scope>
    <source>
        <strain evidence="1 2">SM6</strain>
    </source>
</reference>
<evidence type="ECO:0008006" key="3">
    <source>
        <dbReference type="Google" id="ProtNLM"/>
    </source>
</evidence>
<dbReference type="InterPro" id="IPR016181">
    <property type="entry name" value="Acyl_CoA_acyltransferase"/>
</dbReference>
<sequence length="194" mass="21819">MIVREMTLDDYAAVEALEQRVWGEEAATVEMIGSRHNIFPQGSVVAVDEEGNIVGYAAVQRVNCVGAESWDAITDYGSIRQSHRDNGHILYGIGMSGEKFGVAESVIAYFHKRFIESGICYMLMLGSRVPGYKKWYERHAGSIRDYIDRRSSDGYSIDGELKLYQKHGFEIILAIKDYFPCDKSLNYGALIALK</sequence>
<keyword evidence="2" id="KW-1185">Reference proteome</keyword>
<evidence type="ECO:0000313" key="2">
    <source>
        <dbReference type="Proteomes" id="UP000535589"/>
    </source>
</evidence>
<comment type="caution">
    <text evidence="1">The sequence shown here is derived from an EMBL/GenBank/DDBJ whole genome shotgun (WGS) entry which is preliminary data.</text>
</comment>
<name>A0A7X8YIJ3_9VIBR</name>
<dbReference type="RefSeq" id="WP_168837548.1">
    <property type="nucleotide sequence ID" value="NZ_JABAIK010000021.1"/>
</dbReference>
<protein>
    <recommendedName>
        <fullName evidence="3">N-acetyltransferase domain-containing protein</fullName>
    </recommendedName>
</protein>
<dbReference type="AlphaFoldDB" id="A0A7X8YIJ3"/>
<proteinExistence type="predicted"/>
<dbReference type="Gene3D" id="3.40.630.30">
    <property type="match status" value="1"/>
</dbReference>
<dbReference type="SUPFAM" id="SSF55729">
    <property type="entry name" value="Acyl-CoA N-acyltransferases (Nat)"/>
    <property type="match status" value="1"/>
</dbReference>